<dbReference type="EMBL" id="CP002546">
    <property type="protein sequence ID" value="ADY61150.1"/>
    <property type="molecule type" value="Genomic_DNA"/>
</dbReference>
<organism evidence="7 8">
    <name type="scientific">Rubinisphaera brasiliensis (strain ATCC 49424 / DSM 5305 / JCM 21570 / IAM 15109 / NBRC 103401 / IFAM 1448)</name>
    <name type="common">Planctomyces brasiliensis</name>
    <dbReference type="NCBI Taxonomy" id="756272"/>
    <lineage>
        <taxon>Bacteria</taxon>
        <taxon>Pseudomonadati</taxon>
        <taxon>Planctomycetota</taxon>
        <taxon>Planctomycetia</taxon>
        <taxon>Planctomycetales</taxon>
        <taxon>Planctomycetaceae</taxon>
        <taxon>Rubinisphaera</taxon>
    </lineage>
</organism>
<feature type="transmembrane region" description="Helical" evidence="5">
    <location>
        <begin position="86"/>
        <end position="107"/>
    </location>
</feature>
<dbReference type="HOGENOM" id="CLU_617989_0_0_0"/>
<evidence type="ECO:0000256" key="4">
    <source>
        <dbReference type="ARBA" id="ARBA00023136"/>
    </source>
</evidence>
<dbReference type="PANTHER" id="PTHR37422:SF13">
    <property type="entry name" value="LIPOPOLYSACCHARIDE BIOSYNTHESIS PROTEIN PA4999-RELATED"/>
    <property type="match status" value="1"/>
</dbReference>
<evidence type="ECO:0000256" key="3">
    <source>
        <dbReference type="ARBA" id="ARBA00022989"/>
    </source>
</evidence>
<dbReference type="Proteomes" id="UP000006860">
    <property type="component" value="Chromosome"/>
</dbReference>
<feature type="transmembrane region" description="Helical" evidence="5">
    <location>
        <begin position="421"/>
        <end position="440"/>
    </location>
</feature>
<evidence type="ECO:0000256" key="2">
    <source>
        <dbReference type="ARBA" id="ARBA00022692"/>
    </source>
</evidence>
<accession>F0SP47</accession>
<feature type="transmembrane region" description="Helical" evidence="5">
    <location>
        <begin position="28"/>
        <end position="49"/>
    </location>
</feature>
<keyword evidence="2 5" id="KW-0812">Transmembrane</keyword>
<dbReference type="InterPro" id="IPR051533">
    <property type="entry name" value="WaaL-like"/>
</dbReference>
<dbReference type="STRING" id="756272.Plabr_3553"/>
<dbReference type="InterPro" id="IPR007016">
    <property type="entry name" value="O-antigen_ligase-rel_domated"/>
</dbReference>
<name>F0SP47_RUBBR</name>
<proteinExistence type="predicted"/>
<evidence type="ECO:0000256" key="5">
    <source>
        <dbReference type="SAM" id="Phobius"/>
    </source>
</evidence>
<evidence type="ECO:0000313" key="7">
    <source>
        <dbReference type="EMBL" id="ADY61150.1"/>
    </source>
</evidence>
<feature type="transmembrane region" description="Helical" evidence="5">
    <location>
        <begin position="363"/>
        <end position="383"/>
    </location>
</feature>
<dbReference type="Pfam" id="PF04932">
    <property type="entry name" value="Wzy_C"/>
    <property type="match status" value="1"/>
</dbReference>
<sequence>MKVSTSHSAFACFLAANATIYVRPWEIFPALNGLPIYLGLIVAAGLLSYQSIQLHLRPLSLLAQPITLCVLGVCAAVAVSHLTNGYLGGMVSGTVMMAKTVAYYLVLVATVNTPQRLRVFMISLAICGVVSIGIAVADYHNVVPIESLTHIKERTGYSPTGVDQFLIRLCGLGMFHDPNDMSLLIITTGILCTAQLFDRQWGQARIFWVLPYPLLLLALLDTHSRGGLIAGGAGAMAFLSMRYGRSFAIAALGLGVLAAPLALGRMANIDLSSGTGQQRIRLWSEGFTAIQSPRLLFGIGQGMYEDLANYVAHNSYVHAFVELGLFGGTFFVGCLFFAGYGLYRLKADSEAVYEPQLQYYQPFMAAILATWCAGMLSLSRCYPPPTYTIIGMMAAYLNISGAYLEPARPVIWLNRGLRRRWLCGSGLVFVAMFAATRLLARF</sequence>
<dbReference type="PANTHER" id="PTHR37422">
    <property type="entry name" value="TEICHURONIC ACID BIOSYNTHESIS PROTEIN TUAE"/>
    <property type="match status" value="1"/>
</dbReference>
<gene>
    <name evidence="7" type="ordered locus">Plabr_3553</name>
</gene>
<feature type="transmembrane region" description="Helical" evidence="5">
    <location>
        <begin position="323"/>
        <end position="343"/>
    </location>
</feature>
<dbReference type="AlphaFoldDB" id="F0SP47"/>
<evidence type="ECO:0000256" key="1">
    <source>
        <dbReference type="ARBA" id="ARBA00004141"/>
    </source>
</evidence>
<keyword evidence="3 5" id="KW-1133">Transmembrane helix</keyword>
<protein>
    <submittedName>
        <fullName evidence="7">O-antigen polymerase</fullName>
    </submittedName>
</protein>
<keyword evidence="4 5" id="KW-0472">Membrane</keyword>
<dbReference type="KEGG" id="pbs:Plabr_3553"/>
<dbReference type="OrthoDB" id="871774at2"/>
<feature type="transmembrane region" description="Helical" evidence="5">
    <location>
        <begin position="119"/>
        <end position="137"/>
    </location>
</feature>
<dbReference type="RefSeq" id="WP_013629869.1">
    <property type="nucleotide sequence ID" value="NC_015174.1"/>
</dbReference>
<feature type="transmembrane region" description="Helical" evidence="5">
    <location>
        <begin position="243"/>
        <end position="263"/>
    </location>
</feature>
<dbReference type="GO" id="GO:0016020">
    <property type="term" value="C:membrane"/>
    <property type="evidence" value="ECO:0007669"/>
    <property type="project" value="UniProtKB-SubCell"/>
</dbReference>
<evidence type="ECO:0000259" key="6">
    <source>
        <dbReference type="Pfam" id="PF04932"/>
    </source>
</evidence>
<keyword evidence="8" id="KW-1185">Reference proteome</keyword>
<dbReference type="eggNOG" id="COG3307">
    <property type="taxonomic scope" value="Bacteria"/>
</dbReference>
<feature type="domain" description="O-antigen ligase-related" evidence="6">
    <location>
        <begin position="214"/>
        <end position="332"/>
    </location>
</feature>
<feature type="transmembrane region" description="Helical" evidence="5">
    <location>
        <begin position="61"/>
        <end position="80"/>
    </location>
</feature>
<reference evidence="8" key="1">
    <citation type="submission" date="2011-02" db="EMBL/GenBank/DDBJ databases">
        <title>The complete genome of Planctomyces brasiliensis DSM 5305.</title>
        <authorList>
            <person name="Lucas S."/>
            <person name="Copeland A."/>
            <person name="Lapidus A."/>
            <person name="Bruce D."/>
            <person name="Goodwin L."/>
            <person name="Pitluck S."/>
            <person name="Kyrpides N."/>
            <person name="Mavromatis K."/>
            <person name="Pagani I."/>
            <person name="Ivanova N."/>
            <person name="Ovchinnikova G."/>
            <person name="Lu M."/>
            <person name="Detter J.C."/>
            <person name="Han C."/>
            <person name="Land M."/>
            <person name="Hauser L."/>
            <person name="Markowitz V."/>
            <person name="Cheng J.-F."/>
            <person name="Hugenholtz P."/>
            <person name="Woyke T."/>
            <person name="Wu D."/>
            <person name="Tindall B."/>
            <person name="Pomrenke H.G."/>
            <person name="Brambilla E."/>
            <person name="Klenk H.-P."/>
            <person name="Eisen J.A."/>
        </authorList>
    </citation>
    <scope>NUCLEOTIDE SEQUENCE [LARGE SCALE GENOMIC DNA]</scope>
    <source>
        <strain evidence="8">ATCC 49424 / DSM 5305 / JCM 21570 / IAM 15109 / NBRC 103401 / IFAM 1448</strain>
    </source>
</reference>
<evidence type="ECO:0000313" key="8">
    <source>
        <dbReference type="Proteomes" id="UP000006860"/>
    </source>
</evidence>
<comment type="subcellular location">
    <subcellularLocation>
        <location evidence="1">Membrane</location>
        <topology evidence="1">Multi-pass membrane protein</topology>
    </subcellularLocation>
</comment>